<evidence type="ECO:0000313" key="2">
    <source>
        <dbReference type="Proteomes" id="UP001205612"/>
    </source>
</evidence>
<dbReference type="Proteomes" id="UP001205612">
    <property type="component" value="Unassembled WGS sequence"/>
</dbReference>
<sequence length="51" mass="5408">MRRDDTGGRACTALDVLPPGVVPTAAWHPAPDQREEPTADVSVRGVVVKRG</sequence>
<dbReference type="RefSeq" id="WP_258775946.1">
    <property type="nucleotide sequence ID" value="NZ_JANUGP010000001.1"/>
</dbReference>
<gene>
    <name evidence="1" type="ORF">NX794_00620</name>
</gene>
<keyword evidence="1" id="KW-0808">Transferase</keyword>
<dbReference type="InterPro" id="IPR029063">
    <property type="entry name" value="SAM-dependent_MTases_sf"/>
</dbReference>
<accession>A0ABT2AU34</accession>
<dbReference type="GO" id="GO:0032259">
    <property type="term" value="P:methylation"/>
    <property type="evidence" value="ECO:0007669"/>
    <property type="project" value="UniProtKB-KW"/>
</dbReference>
<comment type="caution">
    <text evidence="1">The sequence shown here is derived from an EMBL/GenBank/DDBJ whole genome shotgun (WGS) entry which is preliminary data.</text>
</comment>
<proteinExistence type="predicted"/>
<organism evidence="1 2">
    <name type="scientific">Streptomyces pyxinicus</name>
    <dbReference type="NCBI Taxonomy" id="2970331"/>
    <lineage>
        <taxon>Bacteria</taxon>
        <taxon>Bacillati</taxon>
        <taxon>Actinomycetota</taxon>
        <taxon>Actinomycetes</taxon>
        <taxon>Kitasatosporales</taxon>
        <taxon>Streptomycetaceae</taxon>
        <taxon>Streptomyces</taxon>
    </lineage>
</organism>
<dbReference type="Gene3D" id="3.40.50.150">
    <property type="entry name" value="Vaccinia Virus protein VP39"/>
    <property type="match status" value="1"/>
</dbReference>
<dbReference type="GO" id="GO:0008168">
    <property type="term" value="F:methyltransferase activity"/>
    <property type="evidence" value="ECO:0007669"/>
    <property type="project" value="UniProtKB-KW"/>
</dbReference>
<keyword evidence="2" id="KW-1185">Reference proteome</keyword>
<keyword evidence="1" id="KW-0489">Methyltransferase</keyword>
<name>A0ABT2AU34_9ACTN</name>
<protein>
    <submittedName>
        <fullName evidence="1">SAM-dependent methyltransferase</fullName>
    </submittedName>
</protein>
<dbReference type="EMBL" id="JANUGP010000001">
    <property type="protein sequence ID" value="MCS0599751.1"/>
    <property type="molecule type" value="Genomic_DNA"/>
</dbReference>
<evidence type="ECO:0000313" key="1">
    <source>
        <dbReference type="EMBL" id="MCS0599751.1"/>
    </source>
</evidence>
<reference evidence="1 2" key="1">
    <citation type="submission" date="2022-08" db="EMBL/GenBank/DDBJ databases">
        <authorList>
            <person name="Somphong A."/>
            <person name="Phongsopitanun W."/>
        </authorList>
    </citation>
    <scope>NUCLEOTIDE SEQUENCE [LARGE SCALE GENOMIC DNA]</scope>
    <source>
        <strain evidence="1 2">LP11</strain>
    </source>
</reference>